<gene>
    <name evidence="3" type="ORF">NCTC12714_00655</name>
</gene>
<name>A0A099U0C2_9HELI</name>
<feature type="chain" id="PRO_5030003205" evidence="1">
    <location>
        <begin position="19"/>
        <end position="202"/>
    </location>
</feature>
<protein>
    <submittedName>
        <fullName evidence="3">Periplasmic protein</fullName>
    </submittedName>
</protein>
<keyword evidence="4" id="KW-1185">Reference proteome</keyword>
<organism evidence="3 4">
    <name type="scientific">Helicobacter muridarum</name>
    <dbReference type="NCBI Taxonomy" id="216"/>
    <lineage>
        <taxon>Bacteria</taxon>
        <taxon>Pseudomonadati</taxon>
        <taxon>Campylobacterota</taxon>
        <taxon>Epsilonproteobacteria</taxon>
        <taxon>Campylobacterales</taxon>
        <taxon>Helicobacteraceae</taxon>
        <taxon>Helicobacter</taxon>
    </lineage>
</organism>
<evidence type="ECO:0000259" key="2">
    <source>
        <dbReference type="Pfam" id="PF11741"/>
    </source>
</evidence>
<proteinExistence type="predicted"/>
<feature type="signal peptide" evidence="1">
    <location>
        <begin position="1"/>
        <end position="18"/>
    </location>
</feature>
<dbReference type="InterPro" id="IPR021731">
    <property type="entry name" value="AMIN_dom"/>
</dbReference>
<dbReference type="RefSeq" id="WP_034557565.1">
    <property type="nucleotide sequence ID" value="NZ_FZML01000029.1"/>
</dbReference>
<dbReference type="AlphaFoldDB" id="A0A099U0C2"/>
<evidence type="ECO:0000313" key="4">
    <source>
        <dbReference type="Proteomes" id="UP000255139"/>
    </source>
</evidence>
<sequence>MRQVLIIFALWFIGLASANDNPFMINTNQRDFQAQQKNKNKAYLSVESVQLPSNAREIKNVTITYQNIDGTVGQKDIKIDKSIDWHYPIKISQQEAIRNIAKRYFSLNDFEFYIEGANFVVKSTKHRIIRHFLLAEPLTIIVDFSRDGGSEYNGNIGTGEKYFSNVNVNARSNMYRLSITLDGMYQYNLKSLKDGIHTITLK</sequence>
<reference evidence="3 4" key="1">
    <citation type="submission" date="2018-06" db="EMBL/GenBank/DDBJ databases">
        <authorList>
            <consortium name="Pathogen Informatics"/>
            <person name="Doyle S."/>
        </authorList>
    </citation>
    <scope>NUCLEOTIDE SEQUENCE [LARGE SCALE GENOMIC DNA]</scope>
    <source>
        <strain evidence="3 4">NCTC12714</strain>
    </source>
</reference>
<dbReference type="Proteomes" id="UP000255139">
    <property type="component" value="Unassembled WGS sequence"/>
</dbReference>
<dbReference type="EMBL" id="UGJE01000002">
    <property type="protein sequence ID" value="STQ85867.1"/>
    <property type="molecule type" value="Genomic_DNA"/>
</dbReference>
<dbReference type="Pfam" id="PF11741">
    <property type="entry name" value="AMIN"/>
    <property type="match status" value="1"/>
</dbReference>
<feature type="domain" description="AMIN" evidence="2">
    <location>
        <begin position="119"/>
        <end position="190"/>
    </location>
</feature>
<accession>A0A099U0C2</accession>
<evidence type="ECO:0000313" key="3">
    <source>
        <dbReference type="EMBL" id="STQ85867.1"/>
    </source>
</evidence>
<keyword evidence="1" id="KW-0732">Signal</keyword>
<evidence type="ECO:0000256" key="1">
    <source>
        <dbReference type="SAM" id="SignalP"/>
    </source>
</evidence>